<name>A0AA41S162_PAPNU</name>
<protein>
    <submittedName>
        <fullName evidence="1">Uncharacterized protein</fullName>
    </submittedName>
</protein>
<comment type="caution">
    <text evidence="1">The sequence shown here is derived from an EMBL/GenBank/DDBJ whole genome shotgun (WGS) entry which is preliminary data.</text>
</comment>
<dbReference type="EMBL" id="JAJJMA010061713">
    <property type="protein sequence ID" value="MCL7026845.1"/>
    <property type="molecule type" value="Genomic_DNA"/>
</dbReference>
<evidence type="ECO:0000313" key="1">
    <source>
        <dbReference type="EMBL" id="MCL7026845.1"/>
    </source>
</evidence>
<keyword evidence="2" id="KW-1185">Reference proteome</keyword>
<sequence length="287" mass="32819">MSLVRKPGLYHHHPFVTPPRYSVDFNRPLSVSFPLSFSKRGLRLSYCAKKKEVGDVHYIKEEDVEVLQKESTEPSKKTDEADPCTAFVKEVLKEVASNKILHDAIVVTITAIFAKYLRLHYERGKDQLIMKEEKTNFILVGDLVRFPLEGKMTVGLVTFIGETKTVIELQAGVTELDDKNFLRNKVLNISSINSSNEILWGIHLDILCEQNSDIEGVKKEIVDVLKSFRLIKSNPYLVSIASRTPLKISIICYVKKEDFKVHDCFLKYLQLREELEGKLAKFGEICQ</sequence>
<dbReference type="Proteomes" id="UP001177140">
    <property type="component" value="Unassembled WGS sequence"/>
</dbReference>
<evidence type="ECO:0000313" key="2">
    <source>
        <dbReference type="Proteomes" id="UP001177140"/>
    </source>
</evidence>
<gene>
    <name evidence="1" type="ORF">MKW94_012484</name>
</gene>
<organism evidence="1 2">
    <name type="scientific">Papaver nudicaule</name>
    <name type="common">Iceland poppy</name>
    <dbReference type="NCBI Taxonomy" id="74823"/>
    <lineage>
        <taxon>Eukaryota</taxon>
        <taxon>Viridiplantae</taxon>
        <taxon>Streptophyta</taxon>
        <taxon>Embryophyta</taxon>
        <taxon>Tracheophyta</taxon>
        <taxon>Spermatophyta</taxon>
        <taxon>Magnoliopsida</taxon>
        <taxon>Ranunculales</taxon>
        <taxon>Papaveraceae</taxon>
        <taxon>Papaveroideae</taxon>
        <taxon>Papaver</taxon>
    </lineage>
</organism>
<reference evidence="1" key="1">
    <citation type="submission" date="2022-03" db="EMBL/GenBank/DDBJ databases">
        <title>A functionally conserved STORR gene fusion in Papaver species that diverged 16.8 million years ago.</title>
        <authorList>
            <person name="Catania T."/>
        </authorList>
    </citation>
    <scope>NUCLEOTIDE SEQUENCE</scope>
    <source>
        <strain evidence="1">S-191538</strain>
    </source>
</reference>
<accession>A0AA41S162</accession>
<proteinExistence type="predicted"/>
<dbReference type="AlphaFoldDB" id="A0AA41S162"/>